<dbReference type="InterPro" id="IPR010280">
    <property type="entry name" value="U5_MeTrfase_fam"/>
</dbReference>
<keyword evidence="2 6" id="KW-0808">Transferase</keyword>
<evidence type="ECO:0000256" key="6">
    <source>
        <dbReference type="PROSITE-ProRule" id="PRU01024"/>
    </source>
</evidence>
<evidence type="ECO:0000313" key="9">
    <source>
        <dbReference type="Proteomes" id="UP000192578"/>
    </source>
</evidence>
<feature type="binding site" evidence="6">
    <location>
        <position position="422"/>
    </location>
    <ligand>
        <name>S-adenosyl-L-methionine</name>
        <dbReference type="ChEBI" id="CHEBI:59789"/>
    </ligand>
</feature>
<dbReference type="InterPro" id="IPR045850">
    <property type="entry name" value="TRM2_met"/>
</dbReference>
<dbReference type="GO" id="GO:0030697">
    <property type="term" value="F:tRNA (uracil(54)-C5)-methyltransferase activity, S-adenosyl methionine-dependent"/>
    <property type="evidence" value="ECO:0007669"/>
    <property type="project" value="UniProtKB-EC"/>
</dbReference>
<dbReference type="InterPro" id="IPR029063">
    <property type="entry name" value="SAM-dependent_MTases_sf"/>
</dbReference>
<evidence type="ECO:0000256" key="4">
    <source>
        <dbReference type="ARBA" id="ARBA00033763"/>
    </source>
</evidence>
<feature type="binding site" evidence="6">
    <location>
        <position position="473"/>
    </location>
    <ligand>
        <name>S-adenosyl-L-methionine</name>
        <dbReference type="ChEBI" id="CHEBI:59789"/>
    </ligand>
</feature>
<feature type="compositionally biased region" description="Polar residues" evidence="7">
    <location>
        <begin position="27"/>
        <end position="36"/>
    </location>
</feature>
<dbReference type="EC" id="2.1.1.35" evidence="4"/>
<comment type="similarity">
    <text evidence="6">Belongs to the class I-like SAM-binding methyltransferase superfamily. RNA M5U methyltransferase family.</text>
</comment>
<dbReference type="GO" id="GO:0003723">
    <property type="term" value="F:RNA binding"/>
    <property type="evidence" value="ECO:0007669"/>
    <property type="project" value="TreeGrafter"/>
</dbReference>
<name>A0A1W0WLB8_HYPEX</name>
<keyword evidence="3 6" id="KW-0949">S-adenosyl-L-methionine</keyword>
<evidence type="ECO:0000256" key="3">
    <source>
        <dbReference type="ARBA" id="ARBA00022691"/>
    </source>
</evidence>
<evidence type="ECO:0000256" key="5">
    <source>
        <dbReference type="ARBA" id="ARBA00047278"/>
    </source>
</evidence>
<evidence type="ECO:0000256" key="2">
    <source>
        <dbReference type="ARBA" id="ARBA00022679"/>
    </source>
</evidence>
<feature type="region of interest" description="Disordered" evidence="7">
    <location>
        <begin position="26"/>
        <end position="82"/>
    </location>
</feature>
<dbReference type="CDD" id="cd02440">
    <property type="entry name" value="AdoMet_MTases"/>
    <property type="match status" value="1"/>
</dbReference>
<protein>
    <recommendedName>
        <fullName evidence="4">tRNA (uracil(54)-C(5))-methyltransferase</fullName>
        <ecNumber evidence="4">2.1.1.35</ecNumber>
    </recommendedName>
</protein>
<dbReference type="Pfam" id="PF05958">
    <property type="entry name" value="tRNA_U5-meth_tr"/>
    <property type="match status" value="1"/>
</dbReference>
<dbReference type="GO" id="GO:0006396">
    <property type="term" value="P:RNA processing"/>
    <property type="evidence" value="ECO:0007669"/>
    <property type="project" value="InterPro"/>
</dbReference>
<gene>
    <name evidence="8" type="ORF">BV898_10018</name>
</gene>
<feature type="compositionally biased region" description="Low complexity" evidence="7">
    <location>
        <begin position="58"/>
        <end position="75"/>
    </location>
</feature>
<dbReference type="SUPFAM" id="SSF53335">
    <property type="entry name" value="S-adenosyl-L-methionine-dependent methyltransferases"/>
    <property type="match status" value="1"/>
</dbReference>
<dbReference type="OrthoDB" id="10250660at2759"/>
<sequence>MSMGAGFRHSHFPLCLPQFIRHARRTVASQSQSSARPPTAPSVRNPHLRRKSFQKPALPLLGGSDSSLSESSQELVKTDRGEITSVEAEDDDGSFTAFRGIMARAGVTLPLGLGNHFKPDPFLRLQITAENQDEVLAATMTPLAALSYPDQLRFKWERNRQLLRNFSRSVEKKVAVELDENGLICPLEPVVPSPVLTHFRNKDELNVSSSVDGYKGAVGFFIGRSRDNNIICVRPKSLVNMKEIHKHLGRRFEEFIESSQYGGCHLEPTGFVGHWKGITARSNRQGDLMAVVAMHPQTLSLEELTAEKKRLSEFFSSGPGKDCNLKSLYFQACPHSQCSPIQYPMELLFGADGIIESIGRMKFRISPSAFFQINTDAAEQLYLKIAELTKPTPDTILLDVCCGTGTIGLFMASKVDQVIGIEKNVLAIADAEHNMGLNNVPNATYFCDTAEKAIKRILKDKQYNYSTVSAVVNPGRSGLDLKVINALREAPQVNRVVYVSCLPVANAMRNLIDLCLPTSKHLPGEPFYPTRAIPVDMFPNTDHCELLILFERNRLFFA</sequence>
<comment type="catalytic activity">
    <reaction evidence="5">
        <text>uridine(54) in tRNA + S-adenosyl-L-methionine = 5-methyluridine(54) in tRNA + S-adenosyl-L-homocysteine + H(+)</text>
        <dbReference type="Rhea" id="RHEA:42712"/>
        <dbReference type="Rhea" id="RHEA-COMP:10167"/>
        <dbReference type="Rhea" id="RHEA-COMP:10193"/>
        <dbReference type="ChEBI" id="CHEBI:15378"/>
        <dbReference type="ChEBI" id="CHEBI:57856"/>
        <dbReference type="ChEBI" id="CHEBI:59789"/>
        <dbReference type="ChEBI" id="CHEBI:65315"/>
        <dbReference type="ChEBI" id="CHEBI:74447"/>
        <dbReference type="EC" id="2.1.1.35"/>
    </reaction>
    <physiologicalReaction direction="left-to-right" evidence="5">
        <dbReference type="Rhea" id="RHEA:42713"/>
    </physiologicalReaction>
</comment>
<dbReference type="EMBL" id="MTYJ01000081">
    <property type="protein sequence ID" value="OQV15923.1"/>
    <property type="molecule type" value="Genomic_DNA"/>
</dbReference>
<evidence type="ECO:0000256" key="7">
    <source>
        <dbReference type="SAM" id="MobiDB-lite"/>
    </source>
</evidence>
<comment type="caution">
    <text evidence="8">The sequence shown here is derived from an EMBL/GenBank/DDBJ whole genome shotgun (WGS) entry which is preliminary data.</text>
</comment>
<comment type="caution">
    <text evidence="6">Lacks conserved residue(s) required for the propagation of feature annotation.</text>
</comment>
<evidence type="ECO:0000313" key="8">
    <source>
        <dbReference type="EMBL" id="OQV15923.1"/>
    </source>
</evidence>
<dbReference type="Gene3D" id="3.40.50.150">
    <property type="entry name" value="Vaccinia Virus protein VP39"/>
    <property type="match status" value="1"/>
</dbReference>
<feature type="active site" description="Nucleophile" evidence="6">
    <location>
        <position position="501"/>
    </location>
</feature>
<feature type="binding site" evidence="6">
    <location>
        <position position="372"/>
    </location>
    <ligand>
        <name>S-adenosyl-L-methionine</name>
        <dbReference type="ChEBI" id="CHEBI:59789"/>
    </ligand>
</feature>
<dbReference type="Gene3D" id="2.40.50.1070">
    <property type="match status" value="1"/>
</dbReference>
<accession>A0A1W0WLB8</accession>
<dbReference type="PROSITE" id="PS51687">
    <property type="entry name" value="SAM_MT_RNA_M5U"/>
    <property type="match status" value="1"/>
</dbReference>
<dbReference type="PANTHER" id="PTHR45904:SF1">
    <property type="entry name" value="TRNA (URACIL-5-)-METHYLTRANSFERASE HOMOLOG B"/>
    <property type="match status" value="1"/>
</dbReference>
<dbReference type="GO" id="GO:0032259">
    <property type="term" value="P:methylation"/>
    <property type="evidence" value="ECO:0007669"/>
    <property type="project" value="UniProtKB-KW"/>
</dbReference>
<dbReference type="PANTHER" id="PTHR45904">
    <property type="entry name" value="TRNA (URACIL-5-)-METHYLTRANSFERASE"/>
    <property type="match status" value="1"/>
</dbReference>
<reference evidence="9" key="1">
    <citation type="submission" date="2017-01" db="EMBL/GenBank/DDBJ databases">
        <title>Comparative genomics of anhydrobiosis in the tardigrade Hypsibius dujardini.</title>
        <authorList>
            <person name="Yoshida Y."/>
            <person name="Koutsovoulos G."/>
            <person name="Laetsch D."/>
            <person name="Stevens L."/>
            <person name="Kumar S."/>
            <person name="Horikawa D."/>
            <person name="Ishino K."/>
            <person name="Komine S."/>
            <person name="Tomita M."/>
            <person name="Blaxter M."/>
            <person name="Arakawa K."/>
        </authorList>
    </citation>
    <scope>NUCLEOTIDE SEQUENCE [LARGE SCALE GENOMIC DNA]</scope>
    <source>
        <strain evidence="9">Z151</strain>
    </source>
</reference>
<evidence type="ECO:0000256" key="1">
    <source>
        <dbReference type="ARBA" id="ARBA00022603"/>
    </source>
</evidence>
<organism evidence="8 9">
    <name type="scientific">Hypsibius exemplaris</name>
    <name type="common">Freshwater tardigrade</name>
    <dbReference type="NCBI Taxonomy" id="2072580"/>
    <lineage>
        <taxon>Eukaryota</taxon>
        <taxon>Metazoa</taxon>
        <taxon>Ecdysozoa</taxon>
        <taxon>Tardigrada</taxon>
        <taxon>Eutardigrada</taxon>
        <taxon>Parachela</taxon>
        <taxon>Hypsibioidea</taxon>
        <taxon>Hypsibiidae</taxon>
        <taxon>Hypsibius</taxon>
    </lineage>
</organism>
<proteinExistence type="inferred from homology"/>
<dbReference type="Proteomes" id="UP000192578">
    <property type="component" value="Unassembled WGS sequence"/>
</dbReference>
<keyword evidence="1 6" id="KW-0489">Methyltransferase</keyword>
<keyword evidence="9" id="KW-1185">Reference proteome</keyword>
<dbReference type="AlphaFoldDB" id="A0A1W0WLB8"/>